<name>A0A1I8AS16_9BILA</name>
<proteinExistence type="predicted"/>
<reference evidence="3" key="1">
    <citation type="submission" date="2016-11" db="UniProtKB">
        <authorList>
            <consortium name="WormBaseParasite"/>
        </authorList>
    </citation>
    <scope>IDENTIFICATION</scope>
</reference>
<dbReference type="AlphaFoldDB" id="A0A1I8AS16"/>
<accession>A0A1I8AS16</accession>
<feature type="region of interest" description="Disordered" evidence="1">
    <location>
        <begin position="70"/>
        <end position="200"/>
    </location>
</feature>
<feature type="compositionally biased region" description="Basic and acidic residues" evidence="1">
    <location>
        <begin position="70"/>
        <end position="80"/>
    </location>
</feature>
<dbReference type="Proteomes" id="UP000095287">
    <property type="component" value="Unplaced"/>
</dbReference>
<dbReference type="WBParaSite" id="L893_g8625.t1">
    <property type="protein sequence ID" value="L893_g8625.t1"/>
    <property type="gene ID" value="L893_g8625"/>
</dbReference>
<protein>
    <submittedName>
        <fullName evidence="3">Transmembrane protein</fullName>
    </submittedName>
</protein>
<sequence length="200" mass="21745">MMFAESVEASTTVWSLLQVASISIFTLAAACCSSAAVFCLKKKPTPVASPSPSRKELELGEKTIKVERTIRVDVHGKSEADTTGGNTAELNPPQLDAKPKTKADEKKRTIETQLSPKVALKKPQPEADDAKSQQTVECRKKKDFGSAESSDDGTAENPWKVASVIGKPKEKESPRYKRKSRLVDSKSCPKRSKSDLLLVA</sequence>
<evidence type="ECO:0000313" key="3">
    <source>
        <dbReference type="WBParaSite" id="L893_g8625.t1"/>
    </source>
</evidence>
<feature type="compositionally biased region" description="Basic and acidic residues" evidence="1">
    <location>
        <begin position="123"/>
        <end position="145"/>
    </location>
</feature>
<evidence type="ECO:0000256" key="1">
    <source>
        <dbReference type="SAM" id="MobiDB-lite"/>
    </source>
</evidence>
<feature type="compositionally biased region" description="Basic and acidic residues" evidence="1">
    <location>
        <begin position="97"/>
        <end position="110"/>
    </location>
</feature>
<evidence type="ECO:0000313" key="2">
    <source>
        <dbReference type="Proteomes" id="UP000095287"/>
    </source>
</evidence>
<organism evidence="2 3">
    <name type="scientific">Steinernema glaseri</name>
    <dbReference type="NCBI Taxonomy" id="37863"/>
    <lineage>
        <taxon>Eukaryota</taxon>
        <taxon>Metazoa</taxon>
        <taxon>Ecdysozoa</taxon>
        <taxon>Nematoda</taxon>
        <taxon>Chromadorea</taxon>
        <taxon>Rhabditida</taxon>
        <taxon>Tylenchina</taxon>
        <taxon>Panagrolaimomorpha</taxon>
        <taxon>Strongyloidoidea</taxon>
        <taxon>Steinernematidae</taxon>
        <taxon>Steinernema</taxon>
    </lineage>
</organism>
<keyword evidence="2" id="KW-1185">Reference proteome</keyword>